<evidence type="ECO:0000256" key="1">
    <source>
        <dbReference type="ARBA" id="ARBA00009995"/>
    </source>
</evidence>
<dbReference type="PANTHER" id="PTHR48047:SF19">
    <property type="entry name" value="GLYCOSYLTRANSFERASE"/>
    <property type="match status" value="1"/>
</dbReference>
<protein>
    <recommendedName>
        <fullName evidence="5">Glycosyltransferase</fullName>
        <ecNumber evidence="5">2.4.1.-</ecNumber>
    </recommendedName>
</protein>
<dbReference type="AlphaFoldDB" id="A0A834T1Z6"/>
<accession>A0A834T1Z6</accession>
<comment type="caution">
    <text evidence="6">The sequence shown here is derived from an EMBL/GenBank/DDBJ whole genome shotgun (WGS) entry which is preliminary data.</text>
</comment>
<dbReference type="InterPro" id="IPR002213">
    <property type="entry name" value="UDP_glucos_trans"/>
</dbReference>
<dbReference type="OrthoDB" id="5835829at2759"/>
<keyword evidence="3 4" id="KW-0808">Transferase</keyword>
<evidence type="ECO:0000256" key="4">
    <source>
        <dbReference type="RuleBase" id="RU003718"/>
    </source>
</evidence>
<dbReference type="GO" id="GO:0035251">
    <property type="term" value="F:UDP-glucosyltransferase activity"/>
    <property type="evidence" value="ECO:0007669"/>
    <property type="project" value="TreeGrafter"/>
</dbReference>
<evidence type="ECO:0000313" key="7">
    <source>
        <dbReference type="Proteomes" id="UP000634136"/>
    </source>
</evidence>
<organism evidence="6 7">
    <name type="scientific">Senna tora</name>
    <dbReference type="NCBI Taxonomy" id="362788"/>
    <lineage>
        <taxon>Eukaryota</taxon>
        <taxon>Viridiplantae</taxon>
        <taxon>Streptophyta</taxon>
        <taxon>Embryophyta</taxon>
        <taxon>Tracheophyta</taxon>
        <taxon>Spermatophyta</taxon>
        <taxon>Magnoliopsida</taxon>
        <taxon>eudicotyledons</taxon>
        <taxon>Gunneridae</taxon>
        <taxon>Pentapetalae</taxon>
        <taxon>rosids</taxon>
        <taxon>fabids</taxon>
        <taxon>Fabales</taxon>
        <taxon>Fabaceae</taxon>
        <taxon>Caesalpinioideae</taxon>
        <taxon>Cassia clade</taxon>
        <taxon>Senna</taxon>
    </lineage>
</organism>
<comment type="similarity">
    <text evidence="1 4">Belongs to the UDP-glycosyltransferase family.</text>
</comment>
<name>A0A834T1Z6_9FABA</name>
<proteinExistence type="inferred from homology"/>
<dbReference type="CDD" id="cd03784">
    <property type="entry name" value="GT1_Gtf-like"/>
    <property type="match status" value="1"/>
</dbReference>
<keyword evidence="2 4" id="KW-0328">Glycosyltransferase</keyword>
<reference evidence="6" key="1">
    <citation type="submission" date="2020-09" db="EMBL/GenBank/DDBJ databases">
        <title>Genome-Enabled Discovery of Anthraquinone Biosynthesis in Senna tora.</title>
        <authorList>
            <person name="Kang S.-H."/>
            <person name="Pandey R.P."/>
            <person name="Lee C.-M."/>
            <person name="Sim J.-S."/>
            <person name="Jeong J.-T."/>
            <person name="Choi B.-S."/>
            <person name="Jung M."/>
            <person name="Ginzburg D."/>
            <person name="Zhao K."/>
            <person name="Won S.Y."/>
            <person name="Oh T.-J."/>
            <person name="Yu Y."/>
            <person name="Kim N.-H."/>
            <person name="Lee O.R."/>
            <person name="Lee T.-H."/>
            <person name="Bashyal P."/>
            <person name="Kim T.-S."/>
            <person name="Lee W.-H."/>
            <person name="Kawkins C."/>
            <person name="Kim C.-K."/>
            <person name="Kim J.S."/>
            <person name="Ahn B.O."/>
            <person name="Rhee S.Y."/>
            <person name="Sohng J.K."/>
        </authorList>
    </citation>
    <scope>NUCLEOTIDE SEQUENCE</scope>
    <source>
        <tissue evidence="6">Leaf</tissue>
    </source>
</reference>
<dbReference type="Pfam" id="PF00201">
    <property type="entry name" value="UDPGT"/>
    <property type="match status" value="1"/>
</dbReference>
<sequence>MDAFSDIRRLKLYFLPYPEPGHMVPLYELAILFANRGLHVTIITTPLNILGKSIHTPQIHIKTFKFPSHQVGLPEGTENFVAVADAAGAAKLHTALHLLRQPIEEFILKNPPHCIIADFFFPWTTPLAQILHIPRLVFFPYSAFSACIMNSLAQLMKSTVPGPGSDPVTIPGLPHPITMTWSQLPNPAKLPKEIAKIGEAMREAELNSFGVVVNSFDDMDVEYTRHYESVIGRRLWPIGPTSLIHKTHEEKTERSYKSVVEEHECMNWLNAKKPDSVVYIAFGSAWRFPEAQLQEIARGMEASERDFIWVVSGKTEILLPKGLEERGMVVRGWAPQLLILGHPAIGGYVTHCGWNSVLESVSAGVPMMTWPLFFDQFYNEKLVTEVHGCGVRVGCEEYGMTAYEAKEKLVRREMIEEAVRKVMDGGDEALEMRRRVREMAQKARKAVEDDLLALIWIRSSIRAVRLFCEDPPSSSAALALTSSSLTRFLISVASSPPSITFLTAFSMRSPLTTFFLSWPAVRVHSSDPTSTPIPCTCVTNFSL</sequence>
<evidence type="ECO:0000256" key="5">
    <source>
        <dbReference type="RuleBase" id="RU362057"/>
    </source>
</evidence>
<dbReference type="FunFam" id="3.40.50.2000:FF:000063">
    <property type="entry name" value="Glycosyltransferase"/>
    <property type="match status" value="1"/>
</dbReference>
<gene>
    <name evidence="6" type="ORF">G2W53_034694</name>
</gene>
<dbReference type="PANTHER" id="PTHR48047">
    <property type="entry name" value="GLYCOSYLTRANSFERASE"/>
    <property type="match status" value="1"/>
</dbReference>
<evidence type="ECO:0000256" key="2">
    <source>
        <dbReference type="ARBA" id="ARBA00022676"/>
    </source>
</evidence>
<evidence type="ECO:0000313" key="6">
    <source>
        <dbReference type="EMBL" id="KAF7813718.1"/>
    </source>
</evidence>
<keyword evidence="7" id="KW-1185">Reference proteome</keyword>
<dbReference type="InterPro" id="IPR035595">
    <property type="entry name" value="UDP_glycos_trans_CS"/>
</dbReference>
<dbReference type="SUPFAM" id="SSF53756">
    <property type="entry name" value="UDP-Glycosyltransferase/glycogen phosphorylase"/>
    <property type="match status" value="1"/>
</dbReference>
<dbReference type="Gene3D" id="3.40.50.2000">
    <property type="entry name" value="Glycogen Phosphorylase B"/>
    <property type="match status" value="2"/>
</dbReference>
<dbReference type="EC" id="2.4.1.-" evidence="5"/>
<dbReference type="EMBL" id="JAAIUW010000010">
    <property type="protein sequence ID" value="KAF7813718.1"/>
    <property type="molecule type" value="Genomic_DNA"/>
</dbReference>
<evidence type="ECO:0000256" key="3">
    <source>
        <dbReference type="ARBA" id="ARBA00022679"/>
    </source>
</evidence>
<dbReference type="Proteomes" id="UP000634136">
    <property type="component" value="Unassembled WGS sequence"/>
</dbReference>
<dbReference type="PROSITE" id="PS00375">
    <property type="entry name" value="UDPGT"/>
    <property type="match status" value="1"/>
</dbReference>